<organism evidence="1">
    <name type="scientific">Klebsiella pneumoniae</name>
    <dbReference type="NCBI Taxonomy" id="573"/>
    <lineage>
        <taxon>Bacteria</taxon>
        <taxon>Pseudomonadati</taxon>
        <taxon>Pseudomonadota</taxon>
        <taxon>Gammaproteobacteria</taxon>
        <taxon>Enterobacterales</taxon>
        <taxon>Enterobacteriaceae</taxon>
        <taxon>Klebsiella/Raoultella group</taxon>
        <taxon>Klebsiella</taxon>
        <taxon>Klebsiella pneumoniae complex</taxon>
    </lineage>
</organism>
<dbReference type="SUPFAM" id="SSF51445">
    <property type="entry name" value="(Trans)glycosidases"/>
    <property type="match status" value="1"/>
</dbReference>
<dbReference type="AlphaFoldDB" id="A0A2Z5QL98"/>
<protein>
    <submittedName>
        <fullName evidence="1">Uncharacterized protein</fullName>
    </submittedName>
</protein>
<dbReference type="InterPro" id="IPR051923">
    <property type="entry name" value="Glycosyl_Hydrolase_39"/>
</dbReference>
<dbReference type="InterPro" id="IPR017853">
    <property type="entry name" value="GH"/>
</dbReference>
<dbReference type="PANTHER" id="PTHR12631:SF10">
    <property type="entry name" value="BETA-XYLOSIDASE-LIKE PROTEIN-RELATED"/>
    <property type="match status" value="1"/>
</dbReference>
<dbReference type="EMBL" id="LC191858">
    <property type="protein sequence ID" value="BAV83041.1"/>
    <property type="molecule type" value="Genomic_DNA"/>
</dbReference>
<dbReference type="RefSeq" id="WP_046623559.1">
    <property type="nucleotide sequence ID" value="NZ_BNSV01000001.1"/>
</dbReference>
<dbReference type="PANTHER" id="PTHR12631">
    <property type="entry name" value="ALPHA-L-IDURONIDASE"/>
    <property type="match status" value="1"/>
</dbReference>
<dbReference type="Gene3D" id="3.20.20.80">
    <property type="entry name" value="Glycosidases"/>
    <property type="match status" value="1"/>
</dbReference>
<name>A0A2Z5QL98_KLEPN</name>
<proteinExistence type="predicted"/>
<sequence>MKLLIKYAAVVSSITISQAYANEFYYGVAEHLFRRDYTYSEQAILKSKEICASVMRIDAPWEDVEKKKGIYNIPKKWDDVINKMVSVGIKPLLIIDYGNSLYGNGKPVTEEYTKAYAAYAYYLARHFKGRVNLYEIWNEWDTTTGGMPKGNVADYQKLVKMTYPRIKSVDKKITVITGSFSHAALDVAVGESKRNFLADYMSPEMASYTDAIAIHPYVAYRKKPYNEYSKYIDQIKYAKSLLMNVAGYKEKQLFITEMGWTTFDPRFSVSDDDQAKYILNAIKDAKEIGLNGVIIYSLKDGGKNYFNSEEGFGIFDYKWNAKKTASNLIDLCKGKSNAIKEGL</sequence>
<dbReference type="GO" id="GO:0004553">
    <property type="term" value="F:hydrolase activity, hydrolyzing O-glycosyl compounds"/>
    <property type="evidence" value="ECO:0007669"/>
    <property type="project" value="TreeGrafter"/>
</dbReference>
<accession>A0A2Z5QL98</accession>
<evidence type="ECO:0000313" key="1">
    <source>
        <dbReference type="EMBL" id="BAV83041.1"/>
    </source>
</evidence>
<reference evidence="1" key="1">
    <citation type="submission" date="2016-10" db="EMBL/GenBank/DDBJ databases">
        <title>Exopolysaccharides genotypes of tissue-invasive Klebsiella pneumoniae strains.</title>
        <authorList>
            <person name="Fang C.T."/>
            <person name="Cheong C.M."/>
            <person name="Shih Y.J."/>
            <person name="Hsieh W.C."/>
            <person name="Yi W.C."/>
        </authorList>
    </citation>
    <scope>NUCLEOTIDE SEQUENCE</scope>
    <source>
        <strain evidence="1">5711/52</strain>
    </source>
</reference>